<name>A0A6H2A2N9_9ZZZZ</name>
<reference evidence="1" key="1">
    <citation type="submission" date="2020-03" db="EMBL/GenBank/DDBJ databases">
        <title>The deep terrestrial virosphere.</title>
        <authorList>
            <person name="Holmfeldt K."/>
            <person name="Nilsson E."/>
            <person name="Simone D."/>
            <person name="Lopez-Fernandez M."/>
            <person name="Wu X."/>
            <person name="de Brujin I."/>
            <person name="Lundin D."/>
            <person name="Andersson A."/>
            <person name="Bertilsson S."/>
            <person name="Dopson M."/>
        </authorList>
    </citation>
    <scope>NUCLEOTIDE SEQUENCE</scope>
    <source>
        <strain evidence="2">MM415A00504</strain>
        <strain evidence="3">MM415B02169</strain>
        <strain evidence="1">TM448A04081</strain>
    </source>
</reference>
<organism evidence="1">
    <name type="scientific">viral metagenome</name>
    <dbReference type="NCBI Taxonomy" id="1070528"/>
    <lineage>
        <taxon>unclassified sequences</taxon>
        <taxon>metagenomes</taxon>
        <taxon>organismal metagenomes</taxon>
    </lineage>
</organism>
<evidence type="ECO:0000313" key="3">
    <source>
        <dbReference type="EMBL" id="QJA85842.1"/>
    </source>
</evidence>
<gene>
    <name evidence="2" type="ORF">MM415A00504_0024</name>
    <name evidence="3" type="ORF">MM415B02169_0014</name>
    <name evidence="1" type="ORF">TM448A04081_0004</name>
</gene>
<accession>A0A6H2A2N9</accession>
<evidence type="ECO:0000313" key="2">
    <source>
        <dbReference type="EMBL" id="QJA81624.1"/>
    </source>
</evidence>
<protein>
    <submittedName>
        <fullName evidence="1">Uncharacterized protein</fullName>
    </submittedName>
</protein>
<proteinExistence type="predicted"/>
<dbReference type="EMBL" id="MT142465">
    <property type="protein sequence ID" value="QJA81624.1"/>
    <property type="molecule type" value="Genomic_DNA"/>
</dbReference>
<evidence type="ECO:0000313" key="1">
    <source>
        <dbReference type="EMBL" id="QJA53847.1"/>
    </source>
</evidence>
<sequence>MAKRFCRNLLPDSIREILPDDLTDVQVLLYISAYHRGYEAGAQSHESTDERLDAMVEMLQDGQRQHWEPRVEMETAMGTHDAARPRKQVGQPVDMDALRAEHLRQTQGLTPESGRRTAEPIGPFSAADVVRVMRWVSTVVQPDKQRAAHDLALEQIREWGLTMTELPQYDRLLKSLFEKKGLIGDSVQVLQLQDESE</sequence>
<dbReference type="AlphaFoldDB" id="A0A6H2A2N9"/>
<dbReference type="EMBL" id="MT144456">
    <property type="protein sequence ID" value="QJA53847.1"/>
    <property type="molecule type" value="Genomic_DNA"/>
</dbReference>
<dbReference type="EMBL" id="MT142598">
    <property type="protein sequence ID" value="QJA85842.1"/>
    <property type="molecule type" value="Genomic_DNA"/>
</dbReference>